<dbReference type="EMBL" id="CAMAPD010000003">
    <property type="protein sequence ID" value="CAH9053297.1"/>
    <property type="molecule type" value="Genomic_DNA"/>
</dbReference>
<comment type="caution">
    <text evidence="2">The sequence shown here is derived from an EMBL/GenBank/DDBJ whole genome shotgun (WGS) entry which is preliminary data.</text>
</comment>
<dbReference type="Proteomes" id="UP001152485">
    <property type="component" value="Unassembled WGS sequence"/>
</dbReference>
<feature type="compositionally biased region" description="Low complexity" evidence="1">
    <location>
        <begin position="25"/>
        <end position="37"/>
    </location>
</feature>
<evidence type="ECO:0000313" key="2">
    <source>
        <dbReference type="EMBL" id="CAH9053297.1"/>
    </source>
</evidence>
<evidence type="ECO:0000313" key="3">
    <source>
        <dbReference type="Proteomes" id="UP001152485"/>
    </source>
</evidence>
<sequence>MKIVNPELLKLINGAGLGGPGGGPALPQQQTAPLFGG</sequence>
<reference evidence="2 3" key="1">
    <citation type="submission" date="2022-07" db="EMBL/GenBank/DDBJ databases">
        <authorList>
            <person name="Criscuolo A."/>
        </authorList>
    </citation>
    <scope>NUCLEOTIDE SEQUENCE [LARGE SCALE GENOMIC DNA]</scope>
    <source>
        <strain evidence="3">CIP 111951</strain>
    </source>
</reference>
<organism evidence="2 3">
    <name type="scientific">Pseudoalteromonas holothuriae</name>
    <dbReference type="NCBI Taxonomy" id="2963714"/>
    <lineage>
        <taxon>Bacteria</taxon>
        <taxon>Pseudomonadati</taxon>
        <taxon>Pseudomonadota</taxon>
        <taxon>Gammaproteobacteria</taxon>
        <taxon>Alteromonadales</taxon>
        <taxon>Pseudoalteromonadaceae</taxon>
        <taxon>Pseudoalteromonas</taxon>
    </lineage>
</organism>
<proteinExistence type="predicted"/>
<evidence type="ECO:0000256" key="1">
    <source>
        <dbReference type="SAM" id="MobiDB-lite"/>
    </source>
</evidence>
<feature type="region of interest" description="Disordered" evidence="1">
    <location>
        <begin position="18"/>
        <end position="37"/>
    </location>
</feature>
<accession>A0ABM9GF06</accession>
<name>A0ABM9GF06_9GAMM</name>
<protein>
    <submittedName>
        <fullName evidence="2">Uncharacterized protein</fullName>
    </submittedName>
</protein>
<gene>
    <name evidence="2" type="ORF">PSECIP111951_00793</name>
</gene>